<keyword evidence="2" id="KW-1185">Reference proteome</keyword>
<dbReference type="GO" id="GO:0016829">
    <property type="term" value="F:lyase activity"/>
    <property type="evidence" value="ECO:0007669"/>
    <property type="project" value="UniProtKB-KW"/>
</dbReference>
<dbReference type="SUPFAM" id="SSF51621">
    <property type="entry name" value="Phosphoenolpyruvate/pyruvate domain"/>
    <property type="match status" value="1"/>
</dbReference>
<reference evidence="2" key="1">
    <citation type="journal article" date="2019" name="Int. J. Syst. Evol. Microbiol.">
        <title>The Global Catalogue of Microorganisms (GCM) 10K type strain sequencing project: providing services to taxonomists for standard genome sequencing and annotation.</title>
        <authorList>
            <consortium name="The Broad Institute Genomics Platform"/>
            <consortium name="The Broad Institute Genome Sequencing Center for Infectious Disease"/>
            <person name="Wu L."/>
            <person name="Ma J."/>
        </authorList>
    </citation>
    <scope>NUCLEOTIDE SEQUENCE [LARGE SCALE GENOMIC DNA]</scope>
    <source>
        <strain evidence="2">CCM 8934</strain>
    </source>
</reference>
<organism evidence="1 2">
    <name type="scientific">Lactiplantibacillus daoliensis</name>
    <dbReference type="NCBI Taxonomy" id="2559916"/>
    <lineage>
        <taxon>Bacteria</taxon>
        <taxon>Bacillati</taxon>
        <taxon>Bacillota</taxon>
        <taxon>Bacilli</taxon>
        <taxon>Lactobacillales</taxon>
        <taxon>Lactobacillaceae</taxon>
        <taxon>Lactiplantibacillus</taxon>
    </lineage>
</organism>
<dbReference type="InterPro" id="IPR015813">
    <property type="entry name" value="Pyrv/PenolPyrv_kinase-like_dom"/>
</dbReference>
<dbReference type="EMBL" id="JBHSSB010000014">
    <property type="protein sequence ID" value="MFC6294377.1"/>
    <property type="molecule type" value="Genomic_DNA"/>
</dbReference>
<dbReference type="Proteomes" id="UP001596227">
    <property type="component" value="Unassembled WGS sequence"/>
</dbReference>
<evidence type="ECO:0000313" key="1">
    <source>
        <dbReference type="EMBL" id="MFC6294377.1"/>
    </source>
</evidence>
<sequence length="202" mass="21805">MSFQVTTVSAAPDVTHNPATSAFYLPGDLVATQLLGEANEGLLSLSEYADYFSYMRLLTDQPFWTDGQAGFGNPLNTYFTIKELEQRGADVILLNDQRYPAHTQDDQRSATGLADFAGKLKAGVDAHNAADTEIWAKLDCFSEYGAAGLQKHADIAKKIGVTGLVVDHAPVNALTNLKTTLPVSFVERAGAAPTDVTYLVQY</sequence>
<protein>
    <submittedName>
        <fullName evidence="1">Isocitrate lyase/phosphoenolpyruvate mutase family protein</fullName>
    </submittedName>
</protein>
<dbReference type="InterPro" id="IPR040442">
    <property type="entry name" value="Pyrv_kinase-like_dom_sf"/>
</dbReference>
<proteinExistence type="predicted"/>
<comment type="caution">
    <text evidence="1">The sequence shown here is derived from an EMBL/GenBank/DDBJ whole genome shotgun (WGS) entry which is preliminary data.</text>
</comment>
<dbReference type="RefSeq" id="WP_137606121.1">
    <property type="nucleotide sequence ID" value="NZ_BJDH01000001.1"/>
</dbReference>
<gene>
    <name evidence="1" type="ORF">ACFQH1_04090</name>
</gene>
<dbReference type="Gene3D" id="3.20.20.60">
    <property type="entry name" value="Phosphoenolpyruvate-binding domains"/>
    <property type="match status" value="1"/>
</dbReference>
<accession>A0ABW1UGF2</accession>
<dbReference type="PANTHER" id="PTHR42905">
    <property type="entry name" value="PHOSPHOENOLPYRUVATE CARBOXYLASE"/>
    <property type="match status" value="1"/>
</dbReference>
<dbReference type="PANTHER" id="PTHR42905:SF5">
    <property type="entry name" value="CARBOXYVINYL-CARBOXYPHOSPHONATE PHOSPHORYLMUTASE, CHLOROPLASTIC"/>
    <property type="match status" value="1"/>
</dbReference>
<evidence type="ECO:0000313" key="2">
    <source>
        <dbReference type="Proteomes" id="UP001596227"/>
    </source>
</evidence>
<name>A0ABW1UGF2_9LACO</name>
<keyword evidence="1" id="KW-0456">Lyase</keyword>